<comment type="caution">
    <text evidence="2">The sequence shown here is derived from an EMBL/GenBank/DDBJ whole genome shotgun (WGS) entry which is preliminary data.</text>
</comment>
<feature type="signal peptide" evidence="1">
    <location>
        <begin position="1"/>
        <end position="29"/>
    </location>
</feature>
<gene>
    <name evidence="2" type="ORF">BJY22_001125</name>
</gene>
<dbReference type="EMBL" id="JAASRO010000001">
    <property type="protein sequence ID" value="NIK55408.1"/>
    <property type="molecule type" value="Genomic_DNA"/>
</dbReference>
<evidence type="ECO:0000256" key="1">
    <source>
        <dbReference type="SAM" id="SignalP"/>
    </source>
</evidence>
<feature type="chain" id="PRO_5030519031" evidence="1">
    <location>
        <begin position="30"/>
        <end position="310"/>
    </location>
</feature>
<dbReference type="RefSeq" id="WP_238350293.1">
    <property type="nucleotide sequence ID" value="NZ_JAASRO010000001.1"/>
</dbReference>
<keyword evidence="1" id="KW-0732">Signal</keyword>
<dbReference type="Proteomes" id="UP000555407">
    <property type="component" value="Unassembled WGS sequence"/>
</dbReference>
<protein>
    <submittedName>
        <fullName evidence="2">Uncharacterized protein</fullName>
    </submittedName>
</protein>
<organism evidence="2 3">
    <name type="scientific">Kribbella shirazensis</name>
    <dbReference type="NCBI Taxonomy" id="1105143"/>
    <lineage>
        <taxon>Bacteria</taxon>
        <taxon>Bacillati</taxon>
        <taxon>Actinomycetota</taxon>
        <taxon>Actinomycetes</taxon>
        <taxon>Propionibacteriales</taxon>
        <taxon>Kribbellaceae</taxon>
        <taxon>Kribbella</taxon>
    </lineage>
</organism>
<evidence type="ECO:0000313" key="3">
    <source>
        <dbReference type="Proteomes" id="UP000555407"/>
    </source>
</evidence>
<keyword evidence="3" id="KW-1185">Reference proteome</keyword>
<sequence>MSGSSIKVAGLMVGMAVLLTTAITPPAQARVATAGGTAVTCTMDVGSVTASGDHTYRRVTAGTPPTMAVVPNRVAKGVYAPGQVRLSSTFVNEPDVAATFHISGWVVQGSALYRSSYSLAGGVLGDPPVLTRIGGGWTDFKLVEEAEYAQVENAGVLRNYEYGLRTDGLLVRWQNINGVWRRNAGGAGFESVKTMALISKTATYDTFLANTRGGALYTIRISTSVPATFDVRRVRTTTWHVFETLMAVKCGVYGTLLLGIDKGTKSGYLYAVGHANGLSTVIKGLGKVQGAFPDPIDFRWRNEFDPLNGD</sequence>
<name>A0A7X5V687_9ACTN</name>
<dbReference type="AlphaFoldDB" id="A0A7X5V687"/>
<evidence type="ECO:0000313" key="2">
    <source>
        <dbReference type="EMBL" id="NIK55408.1"/>
    </source>
</evidence>
<proteinExistence type="predicted"/>
<reference evidence="2 3" key="1">
    <citation type="submission" date="2020-03" db="EMBL/GenBank/DDBJ databases">
        <title>Sequencing the genomes of 1000 actinobacteria strains.</title>
        <authorList>
            <person name="Klenk H.-P."/>
        </authorList>
    </citation>
    <scope>NUCLEOTIDE SEQUENCE [LARGE SCALE GENOMIC DNA]</scope>
    <source>
        <strain evidence="2 3">DSM 45490</strain>
    </source>
</reference>
<accession>A0A7X5V687</accession>